<proteinExistence type="predicted"/>
<evidence type="ECO:0000256" key="1">
    <source>
        <dbReference type="SAM" id="MobiDB-lite"/>
    </source>
</evidence>
<protein>
    <submittedName>
        <fullName evidence="2">Uncharacterized protein</fullName>
    </submittedName>
</protein>
<accession>A0A853CEX5</accession>
<dbReference type="Proteomes" id="UP000541969">
    <property type="component" value="Unassembled WGS sequence"/>
</dbReference>
<gene>
    <name evidence="2" type="ORF">GGQ55_002702</name>
</gene>
<evidence type="ECO:0000313" key="2">
    <source>
        <dbReference type="EMBL" id="NYJ06424.1"/>
    </source>
</evidence>
<evidence type="ECO:0000313" key="3">
    <source>
        <dbReference type="Proteomes" id="UP000541969"/>
    </source>
</evidence>
<dbReference type="RefSeq" id="WP_179717529.1">
    <property type="nucleotide sequence ID" value="NZ_JACBZT010000001.1"/>
</dbReference>
<comment type="caution">
    <text evidence="2">The sequence shown here is derived from an EMBL/GenBank/DDBJ whole genome shotgun (WGS) entry which is preliminary data.</text>
</comment>
<name>A0A853CEX5_9ACTN</name>
<feature type="region of interest" description="Disordered" evidence="1">
    <location>
        <begin position="1"/>
        <end position="57"/>
    </location>
</feature>
<dbReference type="EMBL" id="JACBZT010000001">
    <property type="protein sequence ID" value="NYJ06424.1"/>
    <property type="molecule type" value="Genomic_DNA"/>
</dbReference>
<sequence length="57" mass="6174">MHVRACTRRPIVSLPSPARRRPASRGGPRWVHPFPQAPADRSGGDHGDGEPGLDQLP</sequence>
<dbReference type="AlphaFoldDB" id="A0A853CEX5"/>
<keyword evidence="3" id="KW-1185">Reference proteome</keyword>
<reference evidence="2 3" key="1">
    <citation type="submission" date="2020-07" db="EMBL/GenBank/DDBJ databases">
        <title>Sequencing the genomes of 1000 actinobacteria strains.</title>
        <authorList>
            <person name="Klenk H.-P."/>
        </authorList>
    </citation>
    <scope>NUCLEOTIDE SEQUENCE [LARGE SCALE GENOMIC DNA]</scope>
    <source>
        <strain evidence="2 3">DSM 104001</strain>
    </source>
</reference>
<organism evidence="2 3">
    <name type="scientific">Petropleomorpha daqingensis</name>
    <dbReference type="NCBI Taxonomy" id="2026353"/>
    <lineage>
        <taxon>Bacteria</taxon>
        <taxon>Bacillati</taxon>
        <taxon>Actinomycetota</taxon>
        <taxon>Actinomycetes</taxon>
        <taxon>Geodermatophilales</taxon>
        <taxon>Geodermatophilaceae</taxon>
        <taxon>Petropleomorpha</taxon>
    </lineage>
</organism>